<accession>A0AAD5RR88</accession>
<name>A0AAD5RR88_9PEZI</name>
<organism evidence="2 3">
    <name type="scientific">Zalerion maritima</name>
    <dbReference type="NCBI Taxonomy" id="339359"/>
    <lineage>
        <taxon>Eukaryota</taxon>
        <taxon>Fungi</taxon>
        <taxon>Dikarya</taxon>
        <taxon>Ascomycota</taxon>
        <taxon>Pezizomycotina</taxon>
        <taxon>Sordariomycetes</taxon>
        <taxon>Lulworthiomycetidae</taxon>
        <taxon>Lulworthiales</taxon>
        <taxon>Lulworthiaceae</taxon>
        <taxon>Zalerion</taxon>
    </lineage>
</organism>
<dbReference type="AlphaFoldDB" id="A0AAD5RR88"/>
<sequence>MTRPLAGSSAPDSIDVGALGLPPRQQRPKATAAEKSVFSNITLDKGLTHGSPARLRIDYDQQGSHKRAVLLLHAAALVGPDSFSYMPKHATPMTLQLFSTIQLHIAPATCALWSKTQPLQFLNLWLGRAAAHNRLNNTPNHHGRLQPQQSEPDEVEELFLVPQTQVSLLHERQPVAVADLDAEPGKKDVYGAPEVTIPFAIRS</sequence>
<evidence type="ECO:0000313" key="3">
    <source>
        <dbReference type="Proteomes" id="UP001201980"/>
    </source>
</evidence>
<keyword evidence="3" id="KW-1185">Reference proteome</keyword>
<comment type="caution">
    <text evidence="2">The sequence shown here is derived from an EMBL/GenBank/DDBJ whole genome shotgun (WGS) entry which is preliminary data.</text>
</comment>
<proteinExistence type="predicted"/>
<evidence type="ECO:0000256" key="1">
    <source>
        <dbReference type="SAM" id="MobiDB-lite"/>
    </source>
</evidence>
<evidence type="ECO:0000313" key="2">
    <source>
        <dbReference type="EMBL" id="KAJ2902363.1"/>
    </source>
</evidence>
<dbReference type="Proteomes" id="UP001201980">
    <property type="component" value="Unassembled WGS sequence"/>
</dbReference>
<dbReference type="EMBL" id="JAKWBI020000115">
    <property type="protein sequence ID" value="KAJ2902363.1"/>
    <property type="molecule type" value="Genomic_DNA"/>
</dbReference>
<reference evidence="2" key="1">
    <citation type="submission" date="2022-07" db="EMBL/GenBank/DDBJ databases">
        <title>Draft genome sequence of Zalerion maritima ATCC 34329, a (micro)plastics degrading marine fungus.</title>
        <authorList>
            <person name="Paco A."/>
            <person name="Goncalves M.F.M."/>
            <person name="Rocha-Santos T.A.P."/>
            <person name="Alves A."/>
        </authorList>
    </citation>
    <scope>NUCLEOTIDE SEQUENCE</scope>
    <source>
        <strain evidence="2">ATCC 34329</strain>
    </source>
</reference>
<feature type="region of interest" description="Disordered" evidence="1">
    <location>
        <begin position="1"/>
        <end position="33"/>
    </location>
</feature>
<protein>
    <submittedName>
        <fullName evidence="2">Uncharacterized protein</fullName>
    </submittedName>
</protein>
<gene>
    <name evidence="2" type="ORF">MKZ38_000680</name>
</gene>